<accession>A0ABD0L4M1</accession>
<sequence>MSPRQRGAHFSWRRRALQIEKETDMAAEISGRLALDLLTGFRYDSVIGRGRHGMTDVKRGNRDNSVTTSGTDVDGVLSAMTDVRHVILVSRGLSAD</sequence>
<gene>
    <name evidence="2" type="ORF">BaRGS_00014530</name>
</gene>
<organism evidence="2 3">
    <name type="scientific">Batillaria attramentaria</name>
    <dbReference type="NCBI Taxonomy" id="370345"/>
    <lineage>
        <taxon>Eukaryota</taxon>
        <taxon>Metazoa</taxon>
        <taxon>Spiralia</taxon>
        <taxon>Lophotrochozoa</taxon>
        <taxon>Mollusca</taxon>
        <taxon>Gastropoda</taxon>
        <taxon>Caenogastropoda</taxon>
        <taxon>Sorbeoconcha</taxon>
        <taxon>Cerithioidea</taxon>
        <taxon>Batillariidae</taxon>
        <taxon>Batillaria</taxon>
    </lineage>
</organism>
<keyword evidence="3" id="KW-1185">Reference proteome</keyword>
<comment type="caution">
    <text evidence="2">The sequence shown here is derived from an EMBL/GenBank/DDBJ whole genome shotgun (WGS) entry which is preliminary data.</text>
</comment>
<evidence type="ECO:0000256" key="1">
    <source>
        <dbReference type="SAM" id="MobiDB-lite"/>
    </source>
</evidence>
<dbReference type="Proteomes" id="UP001519460">
    <property type="component" value="Unassembled WGS sequence"/>
</dbReference>
<evidence type="ECO:0000313" key="2">
    <source>
        <dbReference type="EMBL" id="KAK7494248.1"/>
    </source>
</evidence>
<protein>
    <submittedName>
        <fullName evidence="2">Uncharacterized protein</fullName>
    </submittedName>
</protein>
<dbReference type="AlphaFoldDB" id="A0ABD0L4M1"/>
<feature type="compositionally biased region" description="Basic and acidic residues" evidence="1">
    <location>
        <begin position="53"/>
        <end position="62"/>
    </location>
</feature>
<proteinExistence type="predicted"/>
<dbReference type="EMBL" id="JACVVK020000085">
    <property type="protein sequence ID" value="KAK7494248.1"/>
    <property type="molecule type" value="Genomic_DNA"/>
</dbReference>
<name>A0ABD0L4M1_9CAEN</name>
<evidence type="ECO:0000313" key="3">
    <source>
        <dbReference type="Proteomes" id="UP001519460"/>
    </source>
</evidence>
<reference evidence="2 3" key="1">
    <citation type="journal article" date="2023" name="Sci. Data">
        <title>Genome assembly of the Korean intertidal mud-creeper Batillaria attramentaria.</title>
        <authorList>
            <person name="Patra A.K."/>
            <person name="Ho P.T."/>
            <person name="Jun S."/>
            <person name="Lee S.J."/>
            <person name="Kim Y."/>
            <person name="Won Y.J."/>
        </authorList>
    </citation>
    <scope>NUCLEOTIDE SEQUENCE [LARGE SCALE GENOMIC DNA]</scope>
    <source>
        <strain evidence="2">Wonlab-2016</strain>
    </source>
</reference>
<feature type="region of interest" description="Disordered" evidence="1">
    <location>
        <begin position="52"/>
        <end position="71"/>
    </location>
</feature>